<gene>
    <name evidence="1" type="ORF">Tci_354984</name>
</gene>
<reference evidence="1" key="1">
    <citation type="journal article" date="2019" name="Sci. Rep.">
        <title>Draft genome of Tanacetum cinerariifolium, the natural source of mosquito coil.</title>
        <authorList>
            <person name="Yamashiro T."/>
            <person name="Shiraishi A."/>
            <person name="Satake H."/>
            <person name="Nakayama K."/>
        </authorList>
    </citation>
    <scope>NUCLEOTIDE SEQUENCE</scope>
</reference>
<organism evidence="1">
    <name type="scientific">Tanacetum cinerariifolium</name>
    <name type="common">Dalmatian daisy</name>
    <name type="synonym">Chrysanthemum cinerariifolium</name>
    <dbReference type="NCBI Taxonomy" id="118510"/>
    <lineage>
        <taxon>Eukaryota</taxon>
        <taxon>Viridiplantae</taxon>
        <taxon>Streptophyta</taxon>
        <taxon>Embryophyta</taxon>
        <taxon>Tracheophyta</taxon>
        <taxon>Spermatophyta</taxon>
        <taxon>Magnoliopsida</taxon>
        <taxon>eudicotyledons</taxon>
        <taxon>Gunneridae</taxon>
        <taxon>Pentapetalae</taxon>
        <taxon>asterids</taxon>
        <taxon>campanulids</taxon>
        <taxon>Asterales</taxon>
        <taxon>Asteraceae</taxon>
        <taxon>Asteroideae</taxon>
        <taxon>Anthemideae</taxon>
        <taxon>Anthemidinae</taxon>
        <taxon>Tanacetum</taxon>
    </lineage>
</organism>
<dbReference type="EMBL" id="BKCJ010132904">
    <property type="protein sequence ID" value="GEX83009.1"/>
    <property type="molecule type" value="Genomic_DNA"/>
</dbReference>
<dbReference type="AlphaFoldDB" id="A0A699HFD0"/>
<sequence length="342" mass="37753">DIRIGTATILQLHLPIVTGSLHKAIALCYHSTLDFIKSKAIVKAALCTTVEITSKDEDASKSFSGIEMEKNGSYSCVQHLGRDSLLQHLVEVGEPVDAAGYRATTLVIDAMTEGVRRSTLGGGESFHDVRVLNYCVKKSLLELKEIFGHMLGAARVQIPKNNLDDIHSSREEDGTSKTIDLKDLLDSLLLADIDLIILGCDPLGLVDGFTPVEDNAGCDPPALVDGFTPVEDNAGMDGWENKRCSELMTDNHWMDKWLKEVLMIDWLSIVETDKMIHTVDTDIVKLVEIESFGMGFDKFDKEPVSVDELQLGQADLSCVHALNEIHLHEIRIFPSKHKADQC</sequence>
<name>A0A699HFD0_TANCI</name>
<evidence type="ECO:0000313" key="1">
    <source>
        <dbReference type="EMBL" id="GEX83009.1"/>
    </source>
</evidence>
<proteinExistence type="predicted"/>
<protein>
    <submittedName>
        <fullName evidence="1">Uncharacterized protein</fullName>
    </submittedName>
</protein>
<accession>A0A699HFD0</accession>
<comment type="caution">
    <text evidence="1">The sequence shown here is derived from an EMBL/GenBank/DDBJ whole genome shotgun (WGS) entry which is preliminary data.</text>
</comment>
<feature type="non-terminal residue" evidence="1">
    <location>
        <position position="1"/>
    </location>
</feature>